<dbReference type="SUPFAM" id="SSF56496">
    <property type="entry name" value="Fibrinogen C-terminal domain-like"/>
    <property type="match status" value="1"/>
</dbReference>
<dbReference type="Pfam" id="PF00147">
    <property type="entry name" value="Fibrinogen_C"/>
    <property type="match status" value="1"/>
</dbReference>
<keyword evidence="3" id="KW-1185">Reference proteome</keyword>
<gene>
    <name evidence="2" type="ORF">LAZ67_3004519</name>
</gene>
<name>A0ABY6K9F5_9ARAC</name>
<protein>
    <recommendedName>
        <fullName evidence="1">Fibrinogen C-terminal domain-containing protein</fullName>
    </recommendedName>
</protein>
<reference evidence="2 3" key="1">
    <citation type="submission" date="2022-01" db="EMBL/GenBank/DDBJ databases">
        <title>A chromosomal length assembly of Cordylochernes scorpioides.</title>
        <authorList>
            <person name="Zeh D."/>
            <person name="Zeh J."/>
        </authorList>
    </citation>
    <scope>NUCLEOTIDE SEQUENCE [LARGE SCALE GENOMIC DNA]</scope>
    <source>
        <strain evidence="2">IN4F17</strain>
        <tissue evidence="2">Whole Body</tissue>
    </source>
</reference>
<dbReference type="InterPro" id="IPR014716">
    <property type="entry name" value="Fibrinogen_a/b/g_C_1"/>
</dbReference>
<dbReference type="InterPro" id="IPR002181">
    <property type="entry name" value="Fibrinogen_a/b/g_C_dom"/>
</dbReference>
<proteinExistence type="predicted"/>
<feature type="domain" description="Fibrinogen C-terminal" evidence="1">
    <location>
        <begin position="20"/>
        <end position="96"/>
    </location>
</feature>
<evidence type="ECO:0000313" key="2">
    <source>
        <dbReference type="EMBL" id="UYV65496.1"/>
    </source>
</evidence>
<accession>A0ABY6K9F5</accession>
<sequence>MKHFTKVVSWKERWTKCVQREGDSLHKHYTTKFSTIGSQYGNQYRSGWWHIEEATSNLNGINYGGYYTGMHVGIFWTSAKPINYSFYRTEMMMRPQHIYNITK</sequence>
<dbReference type="EMBL" id="CP092865">
    <property type="protein sequence ID" value="UYV65496.1"/>
    <property type="molecule type" value="Genomic_DNA"/>
</dbReference>
<organism evidence="2 3">
    <name type="scientific">Cordylochernes scorpioides</name>
    <dbReference type="NCBI Taxonomy" id="51811"/>
    <lineage>
        <taxon>Eukaryota</taxon>
        <taxon>Metazoa</taxon>
        <taxon>Ecdysozoa</taxon>
        <taxon>Arthropoda</taxon>
        <taxon>Chelicerata</taxon>
        <taxon>Arachnida</taxon>
        <taxon>Pseudoscorpiones</taxon>
        <taxon>Cheliferoidea</taxon>
        <taxon>Chernetidae</taxon>
        <taxon>Cordylochernes</taxon>
    </lineage>
</organism>
<evidence type="ECO:0000259" key="1">
    <source>
        <dbReference type="Pfam" id="PF00147"/>
    </source>
</evidence>
<dbReference type="Gene3D" id="3.90.215.10">
    <property type="entry name" value="Gamma Fibrinogen, chain A, domain 1"/>
    <property type="match status" value="1"/>
</dbReference>
<evidence type="ECO:0000313" key="3">
    <source>
        <dbReference type="Proteomes" id="UP001235939"/>
    </source>
</evidence>
<dbReference type="InterPro" id="IPR036056">
    <property type="entry name" value="Fibrinogen-like_C"/>
</dbReference>
<dbReference type="Proteomes" id="UP001235939">
    <property type="component" value="Chromosome 03"/>
</dbReference>